<proteinExistence type="predicted"/>
<dbReference type="InterPro" id="IPR014942">
    <property type="entry name" value="AbiEii"/>
</dbReference>
<evidence type="ECO:0000313" key="2">
    <source>
        <dbReference type="Proteomes" id="UP000429958"/>
    </source>
</evidence>
<dbReference type="Proteomes" id="UP000429958">
    <property type="component" value="Unassembled WGS sequence"/>
</dbReference>
<dbReference type="GO" id="GO:0016740">
    <property type="term" value="F:transferase activity"/>
    <property type="evidence" value="ECO:0007669"/>
    <property type="project" value="UniProtKB-KW"/>
</dbReference>
<dbReference type="AlphaFoldDB" id="A0A7X2NMY7"/>
<gene>
    <name evidence="1" type="ORF">FYJ39_15080</name>
</gene>
<sequence>MQNYMLERFLERVSVSEYQNNFIIKGGFLIASMVGLDSRATMDMDATIKRYPVSKETIQKMVEEIIKINLEDEITFTFKSIGEIREGDEYTGYRVALSANYPPMAVPLKLDITTGDKITPREVEYKYKLMMENRSICVLAYNMATILAEKLETVISRGDQNTRPRDFYDIYILTKLQAENIDPETLAFALDATTRKRESSIVVKQYHKSMETVRNSEVMNRQWKNYQKDFDYAAGIEFGETCDAVVRIMESLPIL</sequence>
<protein>
    <submittedName>
        <fullName evidence="1">Nucleotidyl transferase AbiEii/AbiGii toxin family protein</fullName>
    </submittedName>
</protein>
<keyword evidence="1" id="KW-0808">Transferase</keyword>
<organism evidence="1 2">
    <name type="scientific">Clostridium porci</name>
    <dbReference type="NCBI Taxonomy" id="2605778"/>
    <lineage>
        <taxon>Bacteria</taxon>
        <taxon>Bacillati</taxon>
        <taxon>Bacillota</taxon>
        <taxon>Clostridia</taxon>
        <taxon>Eubacteriales</taxon>
        <taxon>Clostridiaceae</taxon>
        <taxon>Clostridium</taxon>
    </lineage>
</organism>
<dbReference type="Pfam" id="PF08843">
    <property type="entry name" value="AbiEii"/>
    <property type="match status" value="1"/>
</dbReference>
<accession>A0A7X2NMY7</accession>
<reference evidence="1 2" key="1">
    <citation type="submission" date="2019-08" db="EMBL/GenBank/DDBJ databases">
        <title>In-depth cultivation of the pig gut microbiome towards novel bacterial diversity and tailored functional studies.</title>
        <authorList>
            <person name="Wylensek D."/>
            <person name="Hitch T.C.A."/>
            <person name="Clavel T."/>
        </authorList>
    </citation>
    <scope>NUCLEOTIDE SEQUENCE [LARGE SCALE GENOMIC DNA]</scope>
    <source>
        <strain evidence="1 2">WCA-389-WT-23D1</strain>
    </source>
</reference>
<comment type="caution">
    <text evidence="1">The sequence shown here is derived from an EMBL/GenBank/DDBJ whole genome shotgun (WGS) entry which is preliminary data.</text>
</comment>
<dbReference type="EMBL" id="VUMD01000015">
    <property type="protein sequence ID" value="MSS37849.1"/>
    <property type="molecule type" value="Genomic_DNA"/>
</dbReference>
<name>A0A7X2NMY7_9CLOT</name>
<keyword evidence="2" id="KW-1185">Reference proteome</keyword>
<evidence type="ECO:0000313" key="1">
    <source>
        <dbReference type="EMBL" id="MSS37849.1"/>
    </source>
</evidence>